<keyword evidence="3" id="KW-1185">Reference proteome</keyword>
<proteinExistence type="predicted"/>
<evidence type="ECO:0000313" key="3">
    <source>
        <dbReference type="Proteomes" id="UP000053789"/>
    </source>
</evidence>
<dbReference type="Pfam" id="PF03992">
    <property type="entry name" value="ABM"/>
    <property type="match status" value="1"/>
</dbReference>
<accession>A0A0D2IMQ4</accession>
<dbReference type="RefSeq" id="XP_016624688.1">
    <property type="nucleotide sequence ID" value="XM_016759360.1"/>
</dbReference>
<name>A0A0D2IMQ4_CLAB1</name>
<dbReference type="GeneID" id="27694531"/>
<dbReference type="Gene3D" id="3.30.70.100">
    <property type="match status" value="1"/>
</dbReference>
<sequence>MATTPTPPNVMVEIFPKPGKATRVEELIAKAAEEVRQHEPWISFYRYYKAKHVGPSSEAEDEEYIIVFRLDDMSKIHARREMPHHQEIGRILRDEDLLRMPLKYTELKDMGFWKR</sequence>
<dbReference type="VEuPathDB" id="FungiDB:Z519_01603"/>
<dbReference type="SUPFAM" id="SSF54909">
    <property type="entry name" value="Dimeric alpha+beta barrel"/>
    <property type="match status" value="1"/>
</dbReference>
<dbReference type="OrthoDB" id="10011777at2759"/>
<dbReference type="EMBL" id="KN846981">
    <property type="protein sequence ID" value="KIW98019.1"/>
    <property type="molecule type" value="Genomic_DNA"/>
</dbReference>
<feature type="domain" description="ABM" evidence="1">
    <location>
        <begin position="10"/>
        <end position="88"/>
    </location>
</feature>
<reference evidence="2" key="1">
    <citation type="submission" date="2015-01" db="EMBL/GenBank/DDBJ databases">
        <title>The Genome Sequence of Cladophialophora bantiana CBS 173.52.</title>
        <authorList>
            <consortium name="The Broad Institute Genomics Platform"/>
            <person name="Cuomo C."/>
            <person name="de Hoog S."/>
            <person name="Gorbushina A."/>
            <person name="Stielow B."/>
            <person name="Teixiera M."/>
            <person name="Abouelleil A."/>
            <person name="Chapman S.B."/>
            <person name="Priest M."/>
            <person name="Young S.K."/>
            <person name="Wortman J."/>
            <person name="Nusbaum C."/>
            <person name="Birren B."/>
        </authorList>
    </citation>
    <scope>NUCLEOTIDE SEQUENCE [LARGE SCALE GENOMIC DNA]</scope>
    <source>
        <strain evidence="2">CBS 173.52</strain>
    </source>
</reference>
<organism evidence="2 3">
    <name type="scientific">Cladophialophora bantiana (strain ATCC 10958 / CBS 173.52 / CDC B-1940 / NIH 8579)</name>
    <name type="common">Xylohypha bantiana</name>
    <dbReference type="NCBI Taxonomy" id="1442370"/>
    <lineage>
        <taxon>Eukaryota</taxon>
        <taxon>Fungi</taxon>
        <taxon>Dikarya</taxon>
        <taxon>Ascomycota</taxon>
        <taxon>Pezizomycotina</taxon>
        <taxon>Eurotiomycetes</taxon>
        <taxon>Chaetothyriomycetidae</taxon>
        <taxon>Chaetothyriales</taxon>
        <taxon>Herpotrichiellaceae</taxon>
        <taxon>Cladophialophora</taxon>
    </lineage>
</organism>
<dbReference type="Proteomes" id="UP000053789">
    <property type="component" value="Unassembled WGS sequence"/>
</dbReference>
<dbReference type="AlphaFoldDB" id="A0A0D2IMQ4"/>
<dbReference type="InterPro" id="IPR007138">
    <property type="entry name" value="ABM_dom"/>
</dbReference>
<gene>
    <name evidence="2" type="ORF">Z519_01603</name>
</gene>
<protein>
    <recommendedName>
        <fullName evidence="1">ABM domain-containing protein</fullName>
    </recommendedName>
</protein>
<dbReference type="HOGENOM" id="CLU_1948815_0_0_1"/>
<dbReference type="InterPro" id="IPR011008">
    <property type="entry name" value="Dimeric_a/b-barrel"/>
</dbReference>
<evidence type="ECO:0000259" key="1">
    <source>
        <dbReference type="Pfam" id="PF03992"/>
    </source>
</evidence>
<evidence type="ECO:0000313" key="2">
    <source>
        <dbReference type="EMBL" id="KIW98019.1"/>
    </source>
</evidence>